<dbReference type="GO" id="GO:0046872">
    <property type="term" value="F:metal ion binding"/>
    <property type="evidence" value="ECO:0007669"/>
    <property type="project" value="UniProtKB-KW"/>
</dbReference>
<evidence type="ECO:0000313" key="7">
    <source>
        <dbReference type="EMBL" id="SQJ02352.1"/>
    </source>
</evidence>
<dbReference type="SFLD" id="SFLDG01082">
    <property type="entry name" value="B12-binding_domain_containing"/>
    <property type="match status" value="1"/>
</dbReference>
<dbReference type="SFLD" id="SFLDG01095">
    <property type="entry name" value="Uncharacterised_Radical_SAM_Su"/>
    <property type="match status" value="1"/>
</dbReference>
<dbReference type="CDD" id="cd01335">
    <property type="entry name" value="Radical_SAM"/>
    <property type="match status" value="1"/>
</dbReference>
<dbReference type="SFLD" id="SFLDS00029">
    <property type="entry name" value="Radical_SAM"/>
    <property type="match status" value="1"/>
</dbReference>
<dbReference type="InterPro" id="IPR023404">
    <property type="entry name" value="rSAM_horseshoe"/>
</dbReference>
<accession>A0AAX2J9D7</accession>
<dbReference type="InterPro" id="IPR051198">
    <property type="entry name" value="BchE-like"/>
</dbReference>
<dbReference type="Pfam" id="PF04055">
    <property type="entry name" value="Radical_SAM"/>
    <property type="match status" value="1"/>
</dbReference>
<dbReference type="InterPro" id="IPR006638">
    <property type="entry name" value="Elp3/MiaA/NifB-like_rSAM"/>
</dbReference>
<dbReference type="SUPFAM" id="SSF102114">
    <property type="entry name" value="Radical SAM enzymes"/>
    <property type="match status" value="1"/>
</dbReference>
<feature type="domain" description="Radical SAM core" evidence="6">
    <location>
        <begin position="14"/>
        <end position="244"/>
    </location>
</feature>
<dbReference type="GO" id="GO:0051536">
    <property type="term" value="F:iron-sulfur cluster binding"/>
    <property type="evidence" value="ECO:0007669"/>
    <property type="project" value="UniProtKB-KW"/>
</dbReference>
<gene>
    <name evidence="7" type="ORF">NCTC12112_01297</name>
</gene>
<dbReference type="InterPro" id="IPR058240">
    <property type="entry name" value="rSAM_sf"/>
</dbReference>
<dbReference type="AlphaFoldDB" id="A0AAX2J9D7"/>
<keyword evidence="3" id="KW-0479">Metal-binding</keyword>
<evidence type="ECO:0000313" key="8">
    <source>
        <dbReference type="Proteomes" id="UP000249008"/>
    </source>
</evidence>
<dbReference type="SMART" id="SM00729">
    <property type="entry name" value="Elp3"/>
    <property type="match status" value="1"/>
</dbReference>
<keyword evidence="4" id="KW-0408">Iron</keyword>
<evidence type="ECO:0000256" key="1">
    <source>
        <dbReference type="ARBA" id="ARBA00001966"/>
    </source>
</evidence>
<dbReference type="EMBL" id="LS483487">
    <property type="protein sequence ID" value="SQJ02352.1"/>
    <property type="molecule type" value="Genomic_DNA"/>
</dbReference>
<protein>
    <submittedName>
        <fullName evidence="7">Coproporphyrinogen III oxidase</fullName>
    </submittedName>
</protein>
<evidence type="ECO:0000256" key="3">
    <source>
        <dbReference type="ARBA" id="ARBA00022723"/>
    </source>
</evidence>
<dbReference type="InterPro" id="IPR007197">
    <property type="entry name" value="rSAM"/>
</dbReference>
<keyword evidence="5" id="KW-0411">Iron-sulfur</keyword>
<dbReference type="Gene3D" id="3.80.30.20">
    <property type="entry name" value="tm_1862 like domain"/>
    <property type="match status" value="1"/>
</dbReference>
<evidence type="ECO:0000256" key="2">
    <source>
        <dbReference type="ARBA" id="ARBA00022691"/>
    </source>
</evidence>
<dbReference type="Proteomes" id="UP000249008">
    <property type="component" value="Chromosome 1"/>
</dbReference>
<dbReference type="PROSITE" id="PS51257">
    <property type="entry name" value="PROKAR_LIPOPROTEIN"/>
    <property type="match status" value="1"/>
</dbReference>
<dbReference type="PROSITE" id="PS51918">
    <property type="entry name" value="RADICAL_SAM"/>
    <property type="match status" value="1"/>
</dbReference>
<evidence type="ECO:0000259" key="6">
    <source>
        <dbReference type="PROSITE" id="PS51918"/>
    </source>
</evidence>
<organism evidence="7 8">
    <name type="scientific">Fusobacterium ulcerans</name>
    <dbReference type="NCBI Taxonomy" id="861"/>
    <lineage>
        <taxon>Bacteria</taxon>
        <taxon>Fusobacteriati</taxon>
        <taxon>Fusobacteriota</taxon>
        <taxon>Fusobacteriia</taxon>
        <taxon>Fusobacteriales</taxon>
        <taxon>Fusobacteriaceae</taxon>
        <taxon>Fusobacterium</taxon>
    </lineage>
</organism>
<dbReference type="RefSeq" id="WP_106878597.1">
    <property type="nucleotide sequence ID" value="NZ_CP028105.1"/>
</dbReference>
<dbReference type="PANTHER" id="PTHR43409:SF4">
    <property type="entry name" value="RADICAL SAM SUPERFAMILY PROTEIN"/>
    <property type="match status" value="1"/>
</dbReference>
<keyword evidence="2" id="KW-0949">S-adenosyl-L-methionine</keyword>
<dbReference type="PANTHER" id="PTHR43409">
    <property type="entry name" value="ANAEROBIC MAGNESIUM-PROTOPORPHYRIN IX MONOMETHYL ESTER CYCLASE-RELATED"/>
    <property type="match status" value="1"/>
</dbReference>
<comment type="cofactor">
    <cofactor evidence="1">
        <name>[4Fe-4S] cluster</name>
        <dbReference type="ChEBI" id="CHEBI:49883"/>
    </cofactor>
</comment>
<evidence type="ECO:0000256" key="5">
    <source>
        <dbReference type="ARBA" id="ARBA00023014"/>
    </source>
</evidence>
<proteinExistence type="predicted"/>
<reference evidence="7 8" key="1">
    <citation type="submission" date="2018-06" db="EMBL/GenBank/DDBJ databases">
        <authorList>
            <consortium name="Pathogen Informatics"/>
            <person name="Doyle S."/>
        </authorList>
    </citation>
    <scope>NUCLEOTIDE SEQUENCE [LARGE SCALE GENOMIC DNA]</scope>
    <source>
        <strain evidence="7 8">NCTC12112</strain>
    </source>
</reference>
<dbReference type="GO" id="GO:0003824">
    <property type="term" value="F:catalytic activity"/>
    <property type="evidence" value="ECO:0007669"/>
    <property type="project" value="InterPro"/>
</dbReference>
<name>A0AAX2J9D7_9FUSO</name>
<evidence type="ECO:0000256" key="4">
    <source>
        <dbReference type="ARBA" id="ARBA00023004"/>
    </source>
</evidence>
<dbReference type="KEGG" id="ful:C4N20_13650"/>
<sequence>MINSEKVWIGNIYRPPSEAYSIILQVTIGCSHNKCTFCSMYKSKKFSIKPIEKIKSEIEYFRKRVKYAERIFLADGDAMIIPTEMLLEILAYIKKVFPECKRISSYATPKSIELKTNDELRKIRESGISLLYIGLESGDDKVLEKINKGVSSDELTALCKKAKEAGFFLSVTFIAGILGKKDWKDHAVNTGKLISRIEPDYVGILSLMLEEGTEIYTEYLKGEFQEAEGIDILKEIEKMIENINVKAPVIFRANHASNYLNLGGTFPQDKERLISQIKDALDRYDVKDKKYRRL</sequence>
<dbReference type="GeneID" id="78455866"/>